<dbReference type="EMBL" id="LR798348">
    <property type="protein sequence ID" value="CAB5225439.1"/>
    <property type="molecule type" value="Genomic_DNA"/>
</dbReference>
<name>A0A6J7X4G7_9CAUD</name>
<sequence length="48" mass="5043">MIAITLSVNIKPVDGFSGEPPVPTFLLLANGTDFLLLADGTSKLLLND</sequence>
<proteinExistence type="predicted"/>
<evidence type="ECO:0000313" key="1">
    <source>
        <dbReference type="EMBL" id="CAB5225439.1"/>
    </source>
</evidence>
<organism evidence="1">
    <name type="scientific">uncultured Caudovirales phage</name>
    <dbReference type="NCBI Taxonomy" id="2100421"/>
    <lineage>
        <taxon>Viruses</taxon>
        <taxon>Duplodnaviria</taxon>
        <taxon>Heunggongvirae</taxon>
        <taxon>Uroviricota</taxon>
        <taxon>Caudoviricetes</taxon>
        <taxon>Peduoviridae</taxon>
        <taxon>Maltschvirus</taxon>
        <taxon>Maltschvirus maltsch</taxon>
    </lineage>
</organism>
<accession>A0A6J7X4G7</accession>
<protein>
    <submittedName>
        <fullName evidence="1">Uncharacterized protein</fullName>
    </submittedName>
</protein>
<reference evidence="1" key="1">
    <citation type="submission" date="2020-05" db="EMBL/GenBank/DDBJ databases">
        <authorList>
            <person name="Chiriac C."/>
            <person name="Salcher M."/>
            <person name="Ghai R."/>
            <person name="Kavagutti S V."/>
        </authorList>
    </citation>
    <scope>NUCLEOTIDE SEQUENCE</scope>
</reference>
<gene>
    <name evidence="1" type="ORF">UFOVP745_17</name>
</gene>